<comment type="caution">
    <text evidence="5">Lacks conserved residue(s) required for the propagation of feature annotation.</text>
</comment>
<feature type="active site" evidence="5">
    <location>
        <position position="203"/>
    </location>
</feature>
<dbReference type="InterPro" id="IPR050266">
    <property type="entry name" value="AB_hydrolase_sf"/>
</dbReference>
<dbReference type="NCBIfam" id="TIGR01738">
    <property type="entry name" value="bioH"/>
    <property type="match status" value="1"/>
</dbReference>
<dbReference type="Proteomes" id="UP000294862">
    <property type="component" value="Unassembled WGS sequence"/>
</dbReference>
<evidence type="ECO:0000313" key="8">
    <source>
        <dbReference type="Proteomes" id="UP000294862"/>
    </source>
</evidence>
<dbReference type="Pfam" id="PF00561">
    <property type="entry name" value="Abhydrolase_1"/>
    <property type="match status" value="1"/>
</dbReference>
<dbReference type="HAMAP" id="MF_01260">
    <property type="entry name" value="Carboxylester"/>
    <property type="match status" value="1"/>
</dbReference>
<comment type="similarity">
    <text evidence="5">Belongs to the AB hydrolase superfamily. Carboxylesterase BioH family.</text>
</comment>
<dbReference type="GO" id="GO:0090499">
    <property type="term" value="F:pimelyl-[acyl-carrier protein] methyl ester esterase activity"/>
    <property type="evidence" value="ECO:0007669"/>
    <property type="project" value="UniProtKB-EC"/>
</dbReference>
<feature type="binding site" evidence="5">
    <location>
        <position position="18"/>
    </location>
    <ligand>
        <name>substrate</name>
    </ligand>
</feature>
<dbReference type="OrthoDB" id="9780744at2"/>
<keyword evidence="3 5" id="KW-0093">Biotin biosynthesis</keyword>
<comment type="subcellular location">
    <subcellularLocation>
        <location evidence="5">Cytoplasm</location>
    </subcellularLocation>
</comment>
<feature type="active site" evidence="5">
    <location>
        <position position="230"/>
    </location>
</feature>
<comment type="subunit">
    <text evidence="5">Monomer.</text>
</comment>
<dbReference type="GO" id="GO:0009102">
    <property type="term" value="P:biotin biosynthetic process"/>
    <property type="evidence" value="ECO:0007669"/>
    <property type="project" value="UniProtKB-UniRule"/>
</dbReference>
<comment type="catalytic activity">
    <reaction evidence="5">
        <text>6-carboxyhexanoyl-[ACP] methyl ester + H2O = 6-carboxyhexanoyl-[ACP] + methanol + H(+)</text>
        <dbReference type="Rhea" id="RHEA:42700"/>
        <dbReference type="Rhea" id="RHEA-COMP:9955"/>
        <dbReference type="Rhea" id="RHEA-COMP:10186"/>
        <dbReference type="ChEBI" id="CHEBI:15377"/>
        <dbReference type="ChEBI" id="CHEBI:15378"/>
        <dbReference type="ChEBI" id="CHEBI:17790"/>
        <dbReference type="ChEBI" id="CHEBI:78846"/>
        <dbReference type="ChEBI" id="CHEBI:82735"/>
        <dbReference type="EC" id="3.1.1.85"/>
    </reaction>
</comment>
<proteinExistence type="inferred from homology"/>
<comment type="function">
    <text evidence="5">The physiological role of BioH is to remove the methyl group introduced by BioC when the pimeloyl moiety is complete. It allows to synthesize pimeloyl-ACP via the fatty acid synthetic pathway through the hydrolysis of the ester bonds of pimeloyl-ACP esters.</text>
</comment>
<dbReference type="PANTHER" id="PTHR43798:SF31">
    <property type="entry name" value="AB HYDROLASE SUPERFAMILY PROTEIN YCLE"/>
    <property type="match status" value="1"/>
</dbReference>
<evidence type="ECO:0000259" key="6">
    <source>
        <dbReference type="Pfam" id="PF00561"/>
    </source>
</evidence>
<dbReference type="RefSeq" id="WP_131993705.1">
    <property type="nucleotide sequence ID" value="NZ_JACGXM010000002.1"/>
</dbReference>
<organism evidence="7 8">
    <name type="scientific">Dokdonella fugitiva</name>
    <dbReference type="NCBI Taxonomy" id="328517"/>
    <lineage>
        <taxon>Bacteria</taxon>
        <taxon>Pseudomonadati</taxon>
        <taxon>Pseudomonadota</taxon>
        <taxon>Gammaproteobacteria</taxon>
        <taxon>Lysobacterales</taxon>
        <taxon>Rhodanobacteraceae</taxon>
        <taxon>Dokdonella</taxon>
    </lineage>
</organism>
<dbReference type="GO" id="GO:0005737">
    <property type="term" value="C:cytoplasm"/>
    <property type="evidence" value="ECO:0007669"/>
    <property type="project" value="UniProtKB-SubCell"/>
</dbReference>
<dbReference type="UniPathway" id="UPA00078"/>
<dbReference type="InterPro" id="IPR010076">
    <property type="entry name" value="BioH"/>
</dbReference>
<dbReference type="GO" id="GO:0016020">
    <property type="term" value="C:membrane"/>
    <property type="evidence" value="ECO:0007669"/>
    <property type="project" value="TreeGrafter"/>
</dbReference>
<dbReference type="SUPFAM" id="SSF53474">
    <property type="entry name" value="alpha/beta-Hydrolases"/>
    <property type="match status" value="1"/>
</dbReference>
<evidence type="ECO:0000256" key="4">
    <source>
        <dbReference type="ARBA" id="ARBA00022801"/>
    </source>
</evidence>
<dbReference type="InterPro" id="IPR000073">
    <property type="entry name" value="AB_hydrolase_1"/>
</dbReference>
<evidence type="ECO:0000256" key="1">
    <source>
        <dbReference type="ARBA" id="ARBA00022487"/>
    </source>
</evidence>
<sequence>MHIEIHGEGPDLVLIHGWAMHGGIFAPLLDALAPHFRVHLVDLPGHGLARGEVRFDVADSARRIAAATPRALWVGWSLGGLVALRAALDVPARVRGLVMLASSPRFVAAPDWPHGVAATVFGEFADELHARYRHAIERFLALETLGSPHAQAQLRELRQIVFARGEPRLEALCDGLAALDANDLRDALGRLAMPSLWIGGRRDRLVPPGAVQWAAGHAPHARALEFNSGHAPFLEFAPAIADALVAFAAELPA</sequence>
<comment type="pathway">
    <text evidence="5">Cofactor biosynthesis; biotin biosynthesis.</text>
</comment>
<dbReference type="Gene3D" id="3.40.50.1820">
    <property type="entry name" value="alpha/beta hydrolase"/>
    <property type="match status" value="1"/>
</dbReference>
<keyword evidence="1 5" id="KW-0719">Serine esterase</keyword>
<keyword evidence="2 5" id="KW-0963">Cytoplasm</keyword>
<feature type="binding site" evidence="5">
    <location>
        <position position="230"/>
    </location>
    <ligand>
        <name>substrate</name>
    </ligand>
</feature>
<gene>
    <name evidence="5" type="primary">bioH</name>
    <name evidence="7" type="ORF">EV148_101789</name>
</gene>
<name>A0A4R2IKX6_9GAMM</name>
<evidence type="ECO:0000313" key="7">
    <source>
        <dbReference type="EMBL" id="TCO43365.1"/>
    </source>
</evidence>
<protein>
    <recommendedName>
        <fullName evidence="5">Pimeloyl-[acyl-carrier protein] methyl ester esterase</fullName>
        <ecNumber evidence="5">3.1.1.85</ecNumber>
    </recommendedName>
    <alternativeName>
        <fullName evidence="5">Biotin synthesis protein BioH</fullName>
    </alternativeName>
    <alternativeName>
        <fullName evidence="5">Carboxylesterase BioH</fullName>
    </alternativeName>
</protein>
<dbReference type="AlphaFoldDB" id="A0A4R2IKX6"/>
<dbReference type="EC" id="3.1.1.85" evidence="5"/>
<keyword evidence="4 5" id="KW-0378">Hydrolase</keyword>
<accession>A0A4R2IKX6</accession>
<feature type="active site" description="Nucleophile" evidence="5">
    <location>
        <position position="77"/>
    </location>
</feature>
<keyword evidence="8" id="KW-1185">Reference proteome</keyword>
<comment type="caution">
    <text evidence="7">The sequence shown here is derived from an EMBL/GenBank/DDBJ whole genome shotgun (WGS) entry which is preliminary data.</text>
</comment>
<evidence type="ECO:0000256" key="5">
    <source>
        <dbReference type="HAMAP-Rule" id="MF_01260"/>
    </source>
</evidence>
<feature type="binding site" evidence="5">
    <location>
        <begin position="77"/>
        <end position="78"/>
    </location>
    <ligand>
        <name>substrate</name>
    </ligand>
</feature>
<dbReference type="PANTHER" id="PTHR43798">
    <property type="entry name" value="MONOACYLGLYCEROL LIPASE"/>
    <property type="match status" value="1"/>
</dbReference>
<reference evidence="7 8" key="1">
    <citation type="journal article" date="2015" name="Stand. Genomic Sci.">
        <title>Genomic Encyclopedia of Bacterial and Archaeal Type Strains, Phase III: the genomes of soil and plant-associated and newly described type strains.</title>
        <authorList>
            <person name="Whitman W.B."/>
            <person name="Woyke T."/>
            <person name="Klenk H.P."/>
            <person name="Zhou Y."/>
            <person name="Lilburn T.G."/>
            <person name="Beck B.J."/>
            <person name="De Vos P."/>
            <person name="Vandamme P."/>
            <person name="Eisen J.A."/>
            <person name="Garrity G."/>
            <person name="Hugenholtz P."/>
            <person name="Kyrpides N.C."/>
        </authorList>
    </citation>
    <scope>NUCLEOTIDE SEQUENCE [LARGE SCALE GENOMIC DNA]</scope>
    <source>
        <strain evidence="7 8">A3</strain>
    </source>
</reference>
<dbReference type="InterPro" id="IPR029058">
    <property type="entry name" value="AB_hydrolase_fold"/>
</dbReference>
<evidence type="ECO:0000256" key="2">
    <source>
        <dbReference type="ARBA" id="ARBA00022490"/>
    </source>
</evidence>
<feature type="domain" description="AB hydrolase-1" evidence="6">
    <location>
        <begin position="12"/>
        <end position="235"/>
    </location>
</feature>
<dbReference type="EMBL" id="SLWQ01000001">
    <property type="protein sequence ID" value="TCO43365.1"/>
    <property type="molecule type" value="Genomic_DNA"/>
</dbReference>
<evidence type="ECO:0000256" key="3">
    <source>
        <dbReference type="ARBA" id="ARBA00022756"/>
    </source>
</evidence>